<evidence type="ECO:0000259" key="4">
    <source>
        <dbReference type="PROSITE" id="PS51842"/>
    </source>
</evidence>
<evidence type="ECO:0000256" key="1">
    <source>
        <dbReference type="ARBA" id="ARBA00022754"/>
    </source>
</evidence>
<dbReference type="Gene3D" id="1.20.5.1160">
    <property type="entry name" value="Vasodilator-stimulated phosphoprotein"/>
    <property type="match status" value="1"/>
</dbReference>
<evidence type="ECO:0000313" key="5">
    <source>
        <dbReference type="Proteomes" id="UP000887578"/>
    </source>
</evidence>
<feature type="coiled-coil region" evidence="3">
    <location>
        <begin position="4"/>
        <end position="90"/>
    </location>
</feature>
<dbReference type="GO" id="GO:0005882">
    <property type="term" value="C:intermediate filament"/>
    <property type="evidence" value="ECO:0007669"/>
    <property type="project" value="UniProtKB-KW"/>
</dbReference>
<evidence type="ECO:0000256" key="2">
    <source>
        <dbReference type="ARBA" id="ARBA00023054"/>
    </source>
</evidence>
<dbReference type="WBParaSite" id="PDA_v2.g8094.t1">
    <property type="protein sequence ID" value="PDA_v2.g8094.t1"/>
    <property type="gene ID" value="PDA_v2.g8094"/>
</dbReference>
<dbReference type="GO" id="GO:0090435">
    <property type="term" value="P:protein localization to nuclear envelope"/>
    <property type="evidence" value="ECO:0007669"/>
    <property type="project" value="TreeGrafter"/>
</dbReference>
<protein>
    <submittedName>
        <fullName evidence="6">IF rod domain-containing protein</fullName>
    </submittedName>
</protein>
<dbReference type="GO" id="GO:0005652">
    <property type="term" value="C:nuclear lamina"/>
    <property type="evidence" value="ECO:0007669"/>
    <property type="project" value="TreeGrafter"/>
</dbReference>
<evidence type="ECO:0000256" key="3">
    <source>
        <dbReference type="SAM" id="Coils"/>
    </source>
</evidence>
<dbReference type="Proteomes" id="UP000887578">
    <property type="component" value="Unplaced"/>
</dbReference>
<reference evidence="6" key="1">
    <citation type="submission" date="2022-11" db="UniProtKB">
        <authorList>
            <consortium name="WormBaseParasite"/>
        </authorList>
    </citation>
    <scope>IDENTIFICATION</scope>
</reference>
<feature type="domain" description="IF rod" evidence="4">
    <location>
        <begin position="1"/>
        <end position="145"/>
    </location>
</feature>
<name>A0A914R909_9BILA</name>
<accession>A0A914R909</accession>
<dbReference type="PANTHER" id="PTHR45721:SF12">
    <property type="entry name" value="INTERMEDIATE FILAMENT PROTEIN IFA-1"/>
    <property type="match status" value="1"/>
</dbReference>
<dbReference type="AlphaFoldDB" id="A0A914R909"/>
<dbReference type="InterPro" id="IPR039008">
    <property type="entry name" value="IF_rod_dom"/>
</dbReference>
<keyword evidence="1" id="KW-0403">Intermediate filament</keyword>
<organism evidence="5 6">
    <name type="scientific">Panagrolaimus davidi</name>
    <dbReference type="NCBI Taxonomy" id="227884"/>
    <lineage>
        <taxon>Eukaryota</taxon>
        <taxon>Metazoa</taxon>
        <taxon>Ecdysozoa</taxon>
        <taxon>Nematoda</taxon>
        <taxon>Chromadorea</taxon>
        <taxon>Rhabditida</taxon>
        <taxon>Tylenchina</taxon>
        <taxon>Panagrolaimomorpha</taxon>
        <taxon>Panagrolaimoidea</taxon>
        <taxon>Panagrolaimidae</taxon>
        <taxon>Panagrolaimus</taxon>
    </lineage>
</organism>
<dbReference type="GO" id="GO:0031507">
    <property type="term" value="P:heterochromatin formation"/>
    <property type="evidence" value="ECO:0007669"/>
    <property type="project" value="TreeGrafter"/>
</dbReference>
<dbReference type="GO" id="GO:0005200">
    <property type="term" value="F:structural constituent of cytoskeleton"/>
    <property type="evidence" value="ECO:0007669"/>
    <property type="project" value="TreeGrafter"/>
</dbReference>
<dbReference type="Gene3D" id="1.20.5.500">
    <property type="entry name" value="Single helix bin"/>
    <property type="match status" value="1"/>
</dbReference>
<evidence type="ECO:0000313" key="6">
    <source>
        <dbReference type="WBParaSite" id="PDA_v2.g8094.t1"/>
    </source>
</evidence>
<dbReference type="GO" id="GO:0007097">
    <property type="term" value="P:nuclear migration"/>
    <property type="evidence" value="ECO:0007669"/>
    <property type="project" value="TreeGrafter"/>
</dbReference>
<dbReference type="PROSITE" id="PS51842">
    <property type="entry name" value="IF_ROD_2"/>
    <property type="match status" value="1"/>
</dbReference>
<dbReference type="GO" id="GO:0006998">
    <property type="term" value="P:nuclear envelope organization"/>
    <property type="evidence" value="ECO:0007669"/>
    <property type="project" value="TreeGrafter"/>
</dbReference>
<proteinExistence type="predicted"/>
<keyword evidence="5" id="KW-1185">Reference proteome</keyword>
<keyword evidence="2 3" id="KW-0175">Coiled coil</keyword>
<dbReference type="PANTHER" id="PTHR45721">
    <property type="entry name" value="LAMIN DM0-RELATED"/>
    <property type="match status" value="1"/>
</dbReference>
<sequence length="145" mass="17485">MGELQRVRTELDQETLNRIDYQNQVQTLLEEIDFLRRSHDQEIKDLQSMAARDTTNENREFFRNELAQAIREIREEYDNLNNANRNDIESWYKLKVQEIETQSARQNMEQGHQKDELKRLRTQLTDLRGKLADLEGRVSKRKKKH</sequence>
<dbReference type="Pfam" id="PF00038">
    <property type="entry name" value="Filament"/>
    <property type="match status" value="1"/>
</dbReference>
<dbReference type="GO" id="GO:0051664">
    <property type="term" value="P:nuclear pore localization"/>
    <property type="evidence" value="ECO:0007669"/>
    <property type="project" value="TreeGrafter"/>
</dbReference>